<dbReference type="RefSeq" id="WP_204201810.1">
    <property type="nucleotide sequence ID" value="NZ_JAFELM010000012.1"/>
</dbReference>
<dbReference type="SUPFAM" id="SSF88659">
    <property type="entry name" value="Sigma3 and sigma4 domains of RNA polymerase sigma factors"/>
    <property type="match status" value="1"/>
</dbReference>
<feature type="domain" description="RNA polymerase sigma-70 region 2" evidence="7">
    <location>
        <begin position="10"/>
        <end position="74"/>
    </location>
</feature>
<sequence length="171" mass="19980">MEEDSVTEWFHLYEKDVTSFLVYYTGSLEVEDIVQETFLIAIKKIAKYEGKSSPKTWLISIARNLVIDQHRRKKVWNKIKHILQVENADTHRIEENAMKKLEQDQLYRAIEQLSSPYKEVVILRGILELSSVETSEVLTCSSNKVNVMYHRALKKLKGILEKEGFQYGRSS</sequence>
<evidence type="ECO:0000256" key="1">
    <source>
        <dbReference type="ARBA" id="ARBA00010641"/>
    </source>
</evidence>
<evidence type="ECO:0000256" key="6">
    <source>
        <dbReference type="RuleBase" id="RU000716"/>
    </source>
</evidence>
<dbReference type="PANTHER" id="PTHR43133">
    <property type="entry name" value="RNA POLYMERASE ECF-TYPE SIGMA FACTO"/>
    <property type="match status" value="1"/>
</dbReference>
<dbReference type="PROSITE" id="PS01063">
    <property type="entry name" value="SIGMA70_ECF"/>
    <property type="match status" value="1"/>
</dbReference>
<dbReference type="CDD" id="cd06171">
    <property type="entry name" value="Sigma70_r4"/>
    <property type="match status" value="1"/>
</dbReference>
<dbReference type="InterPro" id="IPR000838">
    <property type="entry name" value="RNA_pol_sigma70_ECF_CS"/>
</dbReference>
<dbReference type="Gene3D" id="1.10.10.10">
    <property type="entry name" value="Winged helix-like DNA-binding domain superfamily/Winged helix DNA-binding domain"/>
    <property type="match status" value="1"/>
</dbReference>
<evidence type="ECO:0000256" key="4">
    <source>
        <dbReference type="ARBA" id="ARBA00023125"/>
    </source>
</evidence>
<dbReference type="Gene3D" id="1.10.1740.10">
    <property type="match status" value="1"/>
</dbReference>
<dbReference type="InterPro" id="IPR013324">
    <property type="entry name" value="RNA_pol_sigma_r3/r4-like"/>
</dbReference>
<keyword evidence="2 6" id="KW-0805">Transcription regulation</keyword>
<dbReference type="Pfam" id="PF04542">
    <property type="entry name" value="Sigma70_r2"/>
    <property type="match status" value="1"/>
</dbReference>
<feature type="domain" description="RNA polymerase sigma factor 70 region 4 type 2" evidence="8">
    <location>
        <begin position="104"/>
        <end position="156"/>
    </location>
</feature>
<keyword evidence="5 6" id="KW-0804">Transcription</keyword>
<comment type="similarity">
    <text evidence="1 6">Belongs to the sigma-70 factor family. ECF subfamily.</text>
</comment>
<evidence type="ECO:0000256" key="3">
    <source>
        <dbReference type="ARBA" id="ARBA00023082"/>
    </source>
</evidence>
<keyword evidence="4 6" id="KW-0238">DNA-binding</keyword>
<dbReference type="InterPro" id="IPR039425">
    <property type="entry name" value="RNA_pol_sigma-70-like"/>
</dbReference>
<keyword evidence="3 6" id="KW-0731">Sigma factor</keyword>
<dbReference type="InterPro" id="IPR036388">
    <property type="entry name" value="WH-like_DNA-bd_sf"/>
</dbReference>
<name>A0ABS2DFT9_9BACI</name>
<dbReference type="InterPro" id="IPR007627">
    <property type="entry name" value="RNA_pol_sigma70_r2"/>
</dbReference>
<protein>
    <recommendedName>
        <fullName evidence="6">RNA polymerase sigma factor</fullName>
    </recommendedName>
</protein>
<dbReference type="NCBIfam" id="TIGR02937">
    <property type="entry name" value="sigma70-ECF"/>
    <property type="match status" value="1"/>
</dbReference>
<organism evidence="9 10">
    <name type="scientific">Bacillus suaedaesalsae</name>
    <dbReference type="NCBI Taxonomy" id="2810349"/>
    <lineage>
        <taxon>Bacteria</taxon>
        <taxon>Bacillati</taxon>
        <taxon>Bacillota</taxon>
        <taxon>Bacilli</taxon>
        <taxon>Bacillales</taxon>
        <taxon>Bacillaceae</taxon>
        <taxon>Bacillus</taxon>
    </lineage>
</organism>
<dbReference type="InterPro" id="IPR014284">
    <property type="entry name" value="RNA_pol_sigma-70_dom"/>
</dbReference>
<evidence type="ECO:0000259" key="8">
    <source>
        <dbReference type="Pfam" id="PF08281"/>
    </source>
</evidence>
<evidence type="ECO:0000256" key="5">
    <source>
        <dbReference type="ARBA" id="ARBA00023163"/>
    </source>
</evidence>
<comment type="caution">
    <text evidence="9">The sequence shown here is derived from an EMBL/GenBank/DDBJ whole genome shotgun (WGS) entry which is preliminary data.</text>
</comment>
<dbReference type="Pfam" id="PF08281">
    <property type="entry name" value="Sigma70_r4_2"/>
    <property type="match status" value="1"/>
</dbReference>
<keyword evidence="10" id="KW-1185">Reference proteome</keyword>
<evidence type="ECO:0000313" key="9">
    <source>
        <dbReference type="EMBL" id="MBM6616423.1"/>
    </source>
</evidence>
<dbReference type="Proteomes" id="UP001518925">
    <property type="component" value="Unassembled WGS sequence"/>
</dbReference>
<evidence type="ECO:0000313" key="10">
    <source>
        <dbReference type="Proteomes" id="UP001518925"/>
    </source>
</evidence>
<dbReference type="InterPro" id="IPR013249">
    <property type="entry name" value="RNA_pol_sigma70_r4_t2"/>
</dbReference>
<evidence type="ECO:0000256" key="2">
    <source>
        <dbReference type="ARBA" id="ARBA00023015"/>
    </source>
</evidence>
<dbReference type="PANTHER" id="PTHR43133:SF8">
    <property type="entry name" value="RNA POLYMERASE SIGMA FACTOR HI_1459-RELATED"/>
    <property type="match status" value="1"/>
</dbReference>
<dbReference type="InterPro" id="IPR013325">
    <property type="entry name" value="RNA_pol_sigma_r2"/>
</dbReference>
<dbReference type="SUPFAM" id="SSF88946">
    <property type="entry name" value="Sigma2 domain of RNA polymerase sigma factors"/>
    <property type="match status" value="1"/>
</dbReference>
<accession>A0ABS2DFT9</accession>
<reference evidence="9 10" key="1">
    <citation type="submission" date="2021-02" db="EMBL/GenBank/DDBJ databases">
        <title>Bacillus sp. RD4P76, an endophyte from a halophyte.</title>
        <authorList>
            <person name="Sun J.-Q."/>
        </authorList>
    </citation>
    <scope>NUCLEOTIDE SEQUENCE [LARGE SCALE GENOMIC DNA]</scope>
    <source>
        <strain evidence="9 10">RD4P76</strain>
    </source>
</reference>
<evidence type="ECO:0000259" key="7">
    <source>
        <dbReference type="Pfam" id="PF04542"/>
    </source>
</evidence>
<gene>
    <name evidence="9" type="ORF">JR050_01840</name>
</gene>
<proteinExistence type="inferred from homology"/>
<dbReference type="EMBL" id="JAFELM010000012">
    <property type="protein sequence ID" value="MBM6616423.1"/>
    <property type="molecule type" value="Genomic_DNA"/>
</dbReference>